<keyword evidence="2" id="KW-1185">Reference proteome</keyword>
<dbReference type="Proteomes" id="UP001296873">
    <property type="component" value="Unassembled WGS sequence"/>
</dbReference>
<gene>
    <name evidence="1" type="ORF">CKO28_01260</name>
</gene>
<dbReference type="EMBL" id="NRRL01000001">
    <property type="protein sequence ID" value="MBK1666672.1"/>
    <property type="molecule type" value="Genomic_DNA"/>
</dbReference>
<accession>A0ABS1D8D6</accession>
<name>A0ABS1D8D6_9PROT</name>
<dbReference type="RefSeq" id="WP_200338727.1">
    <property type="nucleotide sequence ID" value="NZ_NRRL01000001.1"/>
</dbReference>
<evidence type="ECO:0000313" key="1">
    <source>
        <dbReference type="EMBL" id="MBK1666672.1"/>
    </source>
</evidence>
<organism evidence="1 2">
    <name type="scientific">Rhodovibrio sodomensis</name>
    <dbReference type="NCBI Taxonomy" id="1088"/>
    <lineage>
        <taxon>Bacteria</taxon>
        <taxon>Pseudomonadati</taxon>
        <taxon>Pseudomonadota</taxon>
        <taxon>Alphaproteobacteria</taxon>
        <taxon>Rhodospirillales</taxon>
        <taxon>Rhodovibrionaceae</taxon>
        <taxon>Rhodovibrio</taxon>
    </lineage>
</organism>
<reference evidence="1 2" key="1">
    <citation type="journal article" date="2020" name="Microorganisms">
        <title>Osmotic Adaptation and Compatible Solute Biosynthesis of Phototrophic Bacteria as Revealed from Genome Analyses.</title>
        <authorList>
            <person name="Imhoff J.F."/>
            <person name="Rahn T."/>
            <person name="Kunzel S."/>
            <person name="Keller A."/>
            <person name="Neulinger S.C."/>
        </authorList>
    </citation>
    <scope>NUCLEOTIDE SEQUENCE [LARGE SCALE GENOMIC DNA]</scope>
    <source>
        <strain evidence="1 2">DSM 9895</strain>
    </source>
</reference>
<protein>
    <submittedName>
        <fullName evidence="1">Uncharacterized protein</fullName>
    </submittedName>
</protein>
<proteinExistence type="predicted"/>
<evidence type="ECO:0000313" key="2">
    <source>
        <dbReference type="Proteomes" id="UP001296873"/>
    </source>
</evidence>
<comment type="caution">
    <text evidence="1">The sequence shown here is derived from an EMBL/GenBank/DDBJ whole genome shotgun (WGS) entry which is preliminary data.</text>
</comment>
<sequence length="67" mass="7412">MSDPELDMVEFVGPSREDFNIFCVPGEIPGRDTHLIVYVRATSTKEAEHKARASLLGLEVCACECVE</sequence>